<name>A0ABN7LNY7_9BURK</name>
<dbReference type="RefSeq" id="WP_236066868.1">
    <property type="nucleotide sequence ID" value="NZ_CAJNBK010000007.1"/>
</dbReference>
<dbReference type="Pfam" id="PF11336">
    <property type="entry name" value="DUF3138"/>
    <property type="match status" value="1"/>
</dbReference>
<evidence type="ECO:0000313" key="3">
    <source>
        <dbReference type="EMBL" id="CAE6755890.1"/>
    </source>
</evidence>
<dbReference type="EMBL" id="CAJNBK010000007">
    <property type="protein sequence ID" value="CAE6755890.1"/>
    <property type="molecule type" value="Genomic_DNA"/>
</dbReference>
<feature type="signal peptide" evidence="2">
    <location>
        <begin position="1"/>
        <end position="21"/>
    </location>
</feature>
<keyword evidence="4" id="KW-1185">Reference proteome</keyword>
<feature type="region of interest" description="Disordered" evidence="1">
    <location>
        <begin position="63"/>
        <end position="84"/>
    </location>
</feature>
<organism evidence="3 4">
    <name type="scientific">Paraburkholderia haematera</name>
    <dbReference type="NCBI Taxonomy" id="2793077"/>
    <lineage>
        <taxon>Bacteria</taxon>
        <taxon>Pseudomonadati</taxon>
        <taxon>Pseudomonadota</taxon>
        <taxon>Betaproteobacteria</taxon>
        <taxon>Burkholderiales</taxon>
        <taxon>Burkholderiaceae</taxon>
        <taxon>Paraburkholderia</taxon>
    </lineage>
</organism>
<reference evidence="3 4" key="1">
    <citation type="submission" date="2021-02" db="EMBL/GenBank/DDBJ databases">
        <authorList>
            <person name="Vanwijnsberghe S."/>
        </authorList>
    </citation>
    <scope>NUCLEOTIDE SEQUENCE [LARGE SCALE GENOMIC DNA]</scope>
    <source>
        <strain evidence="3 4">LMG 31837</strain>
    </source>
</reference>
<comment type="caution">
    <text evidence="3">The sequence shown here is derived from an EMBL/GenBank/DDBJ whole genome shotgun (WGS) entry which is preliminary data.</text>
</comment>
<feature type="chain" id="PRO_5046807230" description="DUF3138 family protein" evidence="2">
    <location>
        <begin position="22"/>
        <end position="588"/>
    </location>
</feature>
<accession>A0ABN7LNY7</accession>
<gene>
    <name evidence="3" type="ORF">R69888_03184</name>
</gene>
<dbReference type="InterPro" id="IPR021485">
    <property type="entry name" value="DUF3138"/>
</dbReference>
<feature type="compositionally biased region" description="Low complexity" evidence="1">
    <location>
        <begin position="63"/>
        <end position="83"/>
    </location>
</feature>
<evidence type="ECO:0008006" key="5">
    <source>
        <dbReference type="Google" id="ProtNLM"/>
    </source>
</evidence>
<evidence type="ECO:0000256" key="1">
    <source>
        <dbReference type="SAM" id="MobiDB-lite"/>
    </source>
</evidence>
<evidence type="ECO:0000313" key="4">
    <source>
        <dbReference type="Proteomes" id="UP000672526"/>
    </source>
</evidence>
<evidence type="ECO:0000256" key="2">
    <source>
        <dbReference type="SAM" id="SignalP"/>
    </source>
</evidence>
<proteinExistence type="predicted"/>
<keyword evidence="2" id="KW-0732">Signal</keyword>
<sequence>MKRKNIAALCLLAFEAAAAFAQDPQKSTPDANRLQALRAQVNALQAQVDALRASVASSATPSATAPSAAVSGGQAAGPDAPAALSNDDVTRMREQIASASLKVDSLEEAATTGPLAGLSITGYIDPVYLYNRAQHSSSFMFLNHDPGVYDYYNSTIGDIYLDIKKTFGVGPLAPAAEIVIQPNRGFGAQLSNEHGVIGGNIVTQANVTVPFSSTQTFEVGLMTSLAGYEVQPSNQMLALTHGLLYDFSEPGNMVGIGLKGSDATATRFWQVMLGNEQLRTSGAIVNAANNTTKSNWTPTLTARFDNATSTALDVGVSGTIGWQSLFSPCSEAGGYGYQCNASSPFGMVRYLETDLTYTKDKLQLNAQLDYGELQKGAWNGGTARWYGLSLLGHQKWTSAWLGHMGATLRFDYLNDTANGGGGSNILYGLAGGNPAVNGTSGFGVDPGCLQQSASHGSECKGAARYDITADMLFYPTAQIIVKLEYRHDAASHPVFRASDGSYSRSNDIAALQFVYTFKPWRIRAWPGNRLARSPRIENIFLRHRYPQSAAAWTTDRRTMGRGNQAHCVALSRLFSSRRDRLSTGPRAG</sequence>
<dbReference type="Proteomes" id="UP000672526">
    <property type="component" value="Unassembled WGS sequence"/>
</dbReference>
<protein>
    <recommendedName>
        <fullName evidence="5">DUF3138 family protein</fullName>
    </recommendedName>
</protein>